<organism evidence="1 2">
    <name type="scientific">Morus notabilis</name>
    <dbReference type="NCBI Taxonomy" id="981085"/>
    <lineage>
        <taxon>Eukaryota</taxon>
        <taxon>Viridiplantae</taxon>
        <taxon>Streptophyta</taxon>
        <taxon>Embryophyta</taxon>
        <taxon>Tracheophyta</taxon>
        <taxon>Spermatophyta</taxon>
        <taxon>Magnoliopsida</taxon>
        <taxon>eudicotyledons</taxon>
        <taxon>Gunneridae</taxon>
        <taxon>Pentapetalae</taxon>
        <taxon>rosids</taxon>
        <taxon>fabids</taxon>
        <taxon>Rosales</taxon>
        <taxon>Moraceae</taxon>
        <taxon>Moreae</taxon>
        <taxon>Morus</taxon>
    </lineage>
</organism>
<evidence type="ECO:0000313" key="2">
    <source>
        <dbReference type="Proteomes" id="UP000030645"/>
    </source>
</evidence>
<dbReference type="Proteomes" id="UP000030645">
    <property type="component" value="Unassembled WGS sequence"/>
</dbReference>
<gene>
    <name evidence="1" type="ORF">L484_001346</name>
</gene>
<protein>
    <submittedName>
        <fullName evidence="1">Uncharacterized protein</fullName>
    </submittedName>
</protein>
<name>W9T2A9_9ROSA</name>
<keyword evidence="2" id="KW-1185">Reference proteome</keyword>
<evidence type="ECO:0000313" key="1">
    <source>
        <dbReference type="EMBL" id="EXC46006.1"/>
    </source>
</evidence>
<sequence length="108" mass="11718">MVQLAADWYGTMAIVVDPLANICFVALGSCFPRRYESGMCDAWALTARDGSFGASNDVRCMMFRVGLWHGGLDPDGATILLGISVFSFVVNNYVLLCQFFSDSIACSV</sequence>
<reference evidence="2" key="1">
    <citation type="submission" date="2013-01" db="EMBL/GenBank/DDBJ databases">
        <title>Draft Genome Sequence of a Mulberry Tree, Morus notabilis C.K. Schneid.</title>
        <authorList>
            <person name="He N."/>
            <person name="Zhao S."/>
        </authorList>
    </citation>
    <scope>NUCLEOTIDE SEQUENCE</scope>
</reference>
<accession>W9T2A9</accession>
<dbReference type="AlphaFoldDB" id="W9T2A9"/>
<proteinExistence type="predicted"/>
<dbReference type="EMBL" id="KE623854">
    <property type="protein sequence ID" value="EXC46006.1"/>
    <property type="molecule type" value="Genomic_DNA"/>
</dbReference>